<sequence>MSSGCSLDVWPPVTPSELRRLARESLARDLAWIVDETVVLCQDLKHGIEDCYALLAPIDPGSTLVMSTHRNEKVKGTITRVGTRIVKGTLHLQLRTMPAHSITVAQPIHIAALDSIHTYLTQAIDLLGLTISSSRPPEPPSLASTLALLTECLSESITLLQGVPPSSSNTTTNNPKNSSNSSSSSSRNSPAPPSSSSPSPAAAAVSNKSSDTTWTTASCPAHHFSPAAPNISVHIALQESSIVVHLRALESADAPVNFGLKLGLAIGTVRRLEHDEMDTVFRYNPDGDGSCEPKLQQQQQQKQRQQQQLSGKKERLDQVYVREKVKVESADPSLIALHAKLAYLSHMLGQARHNLAAVMDVKLDDADS</sequence>
<keyword evidence="3" id="KW-1185">Reference proteome</keyword>
<dbReference type="GO" id="GO:0043291">
    <property type="term" value="C:RAVE complex"/>
    <property type="evidence" value="ECO:0007669"/>
    <property type="project" value="TreeGrafter"/>
</dbReference>
<dbReference type="PANTHER" id="PTHR13618:SF1">
    <property type="entry name" value="PROTEIN ROGDI HOMOLOG"/>
    <property type="match status" value="1"/>
</dbReference>
<feature type="compositionally biased region" description="Low complexity" evidence="1">
    <location>
        <begin position="196"/>
        <end position="210"/>
    </location>
</feature>
<evidence type="ECO:0000256" key="1">
    <source>
        <dbReference type="SAM" id="MobiDB-lite"/>
    </source>
</evidence>
<protein>
    <recommendedName>
        <fullName evidence="4">37S ribosomal protein rsm22</fullName>
    </recommendedName>
</protein>
<dbReference type="InterPro" id="IPR028241">
    <property type="entry name" value="RAVE2/Rogdi"/>
</dbReference>
<evidence type="ECO:0000313" key="3">
    <source>
        <dbReference type="Proteomes" id="UP000078544"/>
    </source>
</evidence>
<feature type="region of interest" description="Disordered" evidence="1">
    <location>
        <begin position="161"/>
        <end position="216"/>
    </location>
</feature>
<feature type="compositionally biased region" description="Low complexity" evidence="1">
    <location>
        <begin position="164"/>
        <end position="189"/>
    </location>
</feature>
<evidence type="ECO:0008006" key="4">
    <source>
        <dbReference type="Google" id="ProtNLM"/>
    </source>
</evidence>
<gene>
    <name evidence="2" type="ORF">AAL_02497</name>
</gene>
<proteinExistence type="predicted"/>
<evidence type="ECO:0000313" key="2">
    <source>
        <dbReference type="EMBL" id="KZZ98946.1"/>
    </source>
</evidence>
<dbReference type="STRING" id="1081109.A0A168EM86"/>
<comment type="caution">
    <text evidence="2">The sequence shown here is derived from an EMBL/GenBank/DDBJ whole genome shotgun (WGS) entry which is preliminary data.</text>
</comment>
<dbReference type="PANTHER" id="PTHR13618">
    <property type="entry name" value="LEUCINE ZIPPER CONTAINING TRANSCRIPTION FACTOR LZF1"/>
    <property type="match status" value="1"/>
</dbReference>
<name>A0A168EM86_9HYPO</name>
<dbReference type="AlphaFoldDB" id="A0A168EM86"/>
<reference evidence="2 3" key="1">
    <citation type="journal article" date="2016" name="Genome Biol. Evol.">
        <title>Divergent and convergent evolution of fungal pathogenicity.</title>
        <authorList>
            <person name="Shang Y."/>
            <person name="Xiao G."/>
            <person name="Zheng P."/>
            <person name="Cen K."/>
            <person name="Zhan S."/>
            <person name="Wang C."/>
        </authorList>
    </citation>
    <scope>NUCLEOTIDE SEQUENCE [LARGE SCALE GENOMIC DNA]</scope>
    <source>
        <strain evidence="2 3">RCEF 2490</strain>
    </source>
</reference>
<accession>A0A168EM86</accession>
<dbReference type="Proteomes" id="UP000078544">
    <property type="component" value="Unassembled WGS sequence"/>
</dbReference>
<dbReference type="EMBL" id="AZGY01000004">
    <property type="protein sequence ID" value="KZZ98946.1"/>
    <property type="molecule type" value="Genomic_DNA"/>
</dbReference>
<dbReference type="Pfam" id="PF10259">
    <property type="entry name" value="Rogdi_lz"/>
    <property type="match status" value="1"/>
</dbReference>
<organism evidence="2 3">
    <name type="scientific">Moelleriella libera RCEF 2490</name>
    <dbReference type="NCBI Taxonomy" id="1081109"/>
    <lineage>
        <taxon>Eukaryota</taxon>
        <taxon>Fungi</taxon>
        <taxon>Dikarya</taxon>
        <taxon>Ascomycota</taxon>
        <taxon>Pezizomycotina</taxon>
        <taxon>Sordariomycetes</taxon>
        <taxon>Hypocreomycetidae</taxon>
        <taxon>Hypocreales</taxon>
        <taxon>Clavicipitaceae</taxon>
        <taxon>Moelleriella</taxon>
    </lineage>
</organism>
<dbReference type="OrthoDB" id="66510at2759"/>